<dbReference type="InterPro" id="IPR036866">
    <property type="entry name" value="RibonucZ/Hydroxyglut_hydro"/>
</dbReference>
<dbReference type="GO" id="GO:0042781">
    <property type="term" value="F:3'-tRNA processing endoribonuclease activity"/>
    <property type="evidence" value="ECO:0007669"/>
    <property type="project" value="UniProtKB-UniRule"/>
</dbReference>
<dbReference type="AlphaFoldDB" id="A0A7I9ZSN0"/>
<comment type="catalytic activity">
    <reaction evidence="9">
        <text>Endonucleolytic cleavage of RNA, removing extra 3' nucleotides from tRNA precursor, generating 3' termini of tRNAs. A 3'-hydroxy group is left at the tRNA terminus and a 5'-phosphoryl group is left at the trailer molecule.</text>
        <dbReference type="EC" id="3.1.26.11"/>
    </reaction>
</comment>
<organism evidence="11 12">
    <name type="scientific">Mycolicibacterium hippocampi</name>
    <dbReference type="NCBI Taxonomy" id="659824"/>
    <lineage>
        <taxon>Bacteria</taxon>
        <taxon>Bacillati</taxon>
        <taxon>Actinomycetota</taxon>
        <taxon>Actinomycetes</taxon>
        <taxon>Mycobacteriales</taxon>
        <taxon>Mycobacteriaceae</taxon>
        <taxon>Mycolicibacterium</taxon>
    </lineage>
</organism>
<dbReference type="NCBIfam" id="NF000806">
    <property type="entry name" value="PRK00055.2-4"/>
    <property type="match status" value="1"/>
</dbReference>
<proteinExistence type="inferred from homology"/>
<evidence type="ECO:0000313" key="11">
    <source>
        <dbReference type="EMBL" id="GFH04051.1"/>
    </source>
</evidence>
<comment type="caution">
    <text evidence="9">Lacks conserved residue(s) required for the propagation of feature annotation.</text>
</comment>
<dbReference type="CDD" id="cd07719">
    <property type="entry name" value="arylsulfatase_AtsA-like_MBL-fold"/>
    <property type="match status" value="1"/>
</dbReference>
<protein>
    <recommendedName>
        <fullName evidence="9">Ribonuclease Z</fullName>
        <shortName evidence="9">RNase Z</shortName>
        <ecNumber evidence="9">3.1.26.11</ecNumber>
    </recommendedName>
    <alternativeName>
        <fullName evidence="9">tRNA 3 endonuclease</fullName>
    </alternativeName>
    <alternativeName>
        <fullName evidence="9">tRNase Z</fullName>
    </alternativeName>
</protein>
<feature type="active site" description="Proton acceptor" evidence="9">
    <location>
        <position position="68"/>
    </location>
</feature>
<feature type="domain" description="Metallo-beta-lactamase" evidence="10">
    <location>
        <begin position="22"/>
        <end position="221"/>
    </location>
</feature>
<dbReference type="EC" id="3.1.26.11" evidence="9"/>
<keyword evidence="12" id="KW-1185">Reference proteome</keyword>
<dbReference type="InterPro" id="IPR001279">
    <property type="entry name" value="Metallo-B-lactamas"/>
</dbReference>
<evidence type="ECO:0000256" key="6">
    <source>
        <dbReference type="ARBA" id="ARBA00022759"/>
    </source>
</evidence>
<keyword evidence="3 9" id="KW-0819">tRNA processing</keyword>
<dbReference type="SUPFAM" id="SSF56281">
    <property type="entry name" value="Metallo-hydrolase/oxidoreductase"/>
    <property type="match status" value="1"/>
</dbReference>
<dbReference type="Proteomes" id="UP000465304">
    <property type="component" value="Unassembled WGS sequence"/>
</dbReference>
<evidence type="ECO:0000259" key="10">
    <source>
        <dbReference type="SMART" id="SM00849"/>
    </source>
</evidence>
<accession>A0A7I9ZSN0</accession>
<gene>
    <name evidence="9 11" type="primary">rnz</name>
    <name evidence="11" type="ORF">MHIP_45340</name>
</gene>
<keyword evidence="6 9" id="KW-0255">Endonuclease</keyword>
<keyword evidence="7 9" id="KW-0378">Hydrolase</keyword>
<keyword evidence="4 9" id="KW-0540">Nuclease</keyword>
<dbReference type="GO" id="GO:0046872">
    <property type="term" value="F:metal ion binding"/>
    <property type="evidence" value="ECO:0007669"/>
    <property type="project" value="UniProtKB-KW"/>
</dbReference>
<evidence type="ECO:0000256" key="4">
    <source>
        <dbReference type="ARBA" id="ARBA00022722"/>
    </source>
</evidence>
<name>A0A7I9ZSN0_9MYCO</name>
<dbReference type="Pfam" id="PF12706">
    <property type="entry name" value="Lactamase_B_2"/>
    <property type="match status" value="1"/>
</dbReference>
<comment type="caution">
    <text evidence="11">The sequence shown here is derived from an EMBL/GenBank/DDBJ whole genome shotgun (WGS) entry which is preliminary data.</text>
</comment>
<dbReference type="PANTHER" id="PTHR46018:SF2">
    <property type="entry name" value="ZINC PHOSPHODIESTERASE ELAC PROTEIN 1"/>
    <property type="match status" value="1"/>
</dbReference>
<keyword evidence="5" id="KW-0479">Metal-binding</keyword>
<comment type="function">
    <text evidence="9">Zinc phosphodiesterase, which displays some tRNA 3'-processing endonuclease activity. Probably involved in tRNA maturation, by removing a 3'-trailer from precursor tRNA.</text>
</comment>
<comment type="similarity">
    <text evidence="9">Belongs to the RNase Z family.</text>
</comment>
<sequence>MGFMIEVTLLGTGSPIPDARRAGPSTLVRAGGQTFLVDCGRGVLQRMAALGTGANNLSALLLTHLHSDHIADLGDVLITRWVSNFTPDLAPLPIIGPPGTAEVVENTLKAFGPDIGYRIAHHADLTTPPPVEVEEVTDGVVWGRDGVAIRVAPTDHRPVAPTIGFRIEHGGASVVLAGDTVPCPTLDDLAAGAGALVHTVIRKDLIDPLPMQRIKDICDYHSTVEQAAETASRAGVGILILTHYVPAIQPGQEEEWRALAASVFDRQIEIGDDLHRVEVHPGVCAKPAG</sequence>
<evidence type="ECO:0000256" key="2">
    <source>
        <dbReference type="ARBA" id="ARBA00011738"/>
    </source>
</evidence>
<dbReference type="EMBL" id="BLLB01000002">
    <property type="protein sequence ID" value="GFH04051.1"/>
    <property type="molecule type" value="Genomic_DNA"/>
</dbReference>
<evidence type="ECO:0000313" key="12">
    <source>
        <dbReference type="Proteomes" id="UP000465304"/>
    </source>
</evidence>
<evidence type="ECO:0000256" key="1">
    <source>
        <dbReference type="ARBA" id="ARBA00001947"/>
    </source>
</evidence>
<evidence type="ECO:0000256" key="5">
    <source>
        <dbReference type="ARBA" id="ARBA00022723"/>
    </source>
</evidence>
<dbReference type="InterPro" id="IPR044094">
    <property type="entry name" value="AtsA-like_MBL-fold"/>
</dbReference>
<evidence type="ECO:0000256" key="8">
    <source>
        <dbReference type="ARBA" id="ARBA00022833"/>
    </source>
</evidence>
<dbReference type="SMART" id="SM00849">
    <property type="entry name" value="Lactamase_B"/>
    <property type="match status" value="1"/>
</dbReference>
<comment type="cofactor">
    <cofactor evidence="1">
        <name>Zn(2+)</name>
        <dbReference type="ChEBI" id="CHEBI:29105"/>
    </cofactor>
</comment>
<keyword evidence="8" id="KW-0862">Zinc</keyword>
<comment type="subunit">
    <text evidence="2 9">Homodimer.</text>
</comment>
<reference evidence="11 12" key="1">
    <citation type="journal article" date="2019" name="Emerg. Microbes Infect.">
        <title>Comprehensive subspecies identification of 175 nontuberculous mycobacteria species based on 7547 genomic profiles.</title>
        <authorList>
            <person name="Matsumoto Y."/>
            <person name="Kinjo T."/>
            <person name="Motooka D."/>
            <person name="Nabeya D."/>
            <person name="Jung N."/>
            <person name="Uechi K."/>
            <person name="Horii T."/>
            <person name="Iida T."/>
            <person name="Fujita J."/>
            <person name="Nakamura S."/>
        </authorList>
    </citation>
    <scope>NUCLEOTIDE SEQUENCE [LARGE SCALE GENOMIC DNA]</scope>
    <source>
        <strain evidence="11 12">JCM 30996</strain>
    </source>
</reference>
<dbReference type="Gene3D" id="3.60.15.10">
    <property type="entry name" value="Ribonuclease Z/Hydroxyacylglutathione hydrolase-like"/>
    <property type="match status" value="1"/>
</dbReference>
<dbReference type="PANTHER" id="PTHR46018">
    <property type="entry name" value="ZINC PHOSPHODIESTERASE ELAC PROTEIN 1"/>
    <property type="match status" value="1"/>
</dbReference>
<evidence type="ECO:0000256" key="9">
    <source>
        <dbReference type="HAMAP-Rule" id="MF_01818"/>
    </source>
</evidence>
<dbReference type="HAMAP" id="MF_01818">
    <property type="entry name" value="RNase_Z_BN"/>
    <property type="match status" value="1"/>
</dbReference>
<evidence type="ECO:0000256" key="7">
    <source>
        <dbReference type="ARBA" id="ARBA00022801"/>
    </source>
</evidence>
<evidence type="ECO:0000256" key="3">
    <source>
        <dbReference type="ARBA" id="ARBA00022694"/>
    </source>
</evidence>
<dbReference type="InterPro" id="IPR013471">
    <property type="entry name" value="RNase_Z/BN"/>
</dbReference>